<dbReference type="AlphaFoldDB" id="A0A2A2TMM5"/>
<dbReference type="Gene3D" id="2.40.160.30">
    <property type="entry name" value="Photosystem II, cytochrome c-550 precursor"/>
    <property type="match status" value="1"/>
</dbReference>
<dbReference type="Gene3D" id="3.30.2050.10">
    <property type="entry name" value="photosynthetic oxygen evolving center domain"/>
    <property type="match status" value="1"/>
</dbReference>
<comment type="subcellular location">
    <subcellularLocation>
        <location evidence="1">Cellular thylakoid membrane</location>
        <topology evidence="1">Peripheral membrane protein</topology>
        <orientation evidence="1">Lumenal side</orientation>
    </subcellularLocation>
</comment>
<evidence type="ECO:0000256" key="9">
    <source>
        <dbReference type="ARBA" id="ARBA00046136"/>
    </source>
</evidence>
<dbReference type="GO" id="GO:0042549">
    <property type="term" value="P:photosystem II stabilization"/>
    <property type="evidence" value="ECO:0007669"/>
    <property type="project" value="InterPro"/>
</dbReference>
<keyword evidence="10" id="KW-0732">Signal</keyword>
<accession>A0A2A2TMM5</accession>
<name>A0A2A2TMM5_9CYAN</name>
<evidence type="ECO:0000256" key="7">
    <source>
        <dbReference type="ARBA" id="ARBA00039796"/>
    </source>
</evidence>
<keyword evidence="6" id="KW-0604">Photosystem II</keyword>
<keyword evidence="12" id="KW-1185">Reference proteome</keyword>
<comment type="caution">
    <text evidence="11">The sequence shown here is derived from an EMBL/GenBank/DDBJ whole genome shotgun (WGS) entry which is preliminary data.</text>
</comment>
<dbReference type="PROSITE" id="PS51257">
    <property type="entry name" value="PROKAR_LIPOPROTEIN"/>
    <property type="match status" value="1"/>
</dbReference>
<keyword evidence="3" id="KW-0602">Photosynthesis</keyword>
<keyword evidence="4" id="KW-0793">Thylakoid</keyword>
<dbReference type="EMBL" id="NTFS01000040">
    <property type="protein sequence ID" value="PAX59682.1"/>
    <property type="molecule type" value="Genomic_DNA"/>
</dbReference>
<proteinExistence type="inferred from homology"/>
<evidence type="ECO:0000256" key="4">
    <source>
        <dbReference type="ARBA" id="ARBA00023078"/>
    </source>
</evidence>
<gene>
    <name evidence="11" type="ORF">CK510_05800</name>
</gene>
<evidence type="ECO:0000256" key="6">
    <source>
        <dbReference type="ARBA" id="ARBA00023276"/>
    </source>
</evidence>
<dbReference type="GO" id="GO:0031676">
    <property type="term" value="C:plasma membrane-derived thylakoid membrane"/>
    <property type="evidence" value="ECO:0007669"/>
    <property type="project" value="UniProtKB-SubCell"/>
</dbReference>
<feature type="chain" id="PRO_5013376623" description="Photosystem II extrinsic protein O" evidence="10">
    <location>
        <begin position="21"/>
        <end position="276"/>
    </location>
</feature>
<dbReference type="GO" id="GO:0010242">
    <property type="term" value="F:oxygen evolving activity"/>
    <property type="evidence" value="ECO:0007669"/>
    <property type="project" value="InterPro"/>
</dbReference>
<comment type="function">
    <text evidence="9">One of the extrinsic, lumenal subunits of photosystem II (PSII), which stabilize and protect the oxygen-evolving complex. PSII is a light-driven water plastoquinone oxidoreductase, using light energy to abstract electrons from H(2)O, generating a proton gradient subsequently used for ATP formation. Required for dimerization of PSII and for binding of PsbQ to PSII.</text>
</comment>
<evidence type="ECO:0000256" key="2">
    <source>
        <dbReference type="ARBA" id="ARBA00009838"/>
    </source>
</evidence>
<organism evidence="11 12">
    <name type="scientific">Brunnivagina elsteri CCALA 953</name>
    <dbReference type="NCBI Taxonomy" id="987040"/>
    <lineage>
        <taxon>Bacteria</taxon>
        <taxon>Bacillati</taxon>
        <taxon>Cyanobacteriota</taxon>
        <taxon>Cyanophyceae</taxon>
        <taxon>Nostocales</taxon>
        <taxon>Calotrichaceae</taxon>
        <taxon>Brunnivagina</taxon>
    </lineage>
</organism>
<dbReference type="InterPro" id="IPR002628">
    <property type="entry name" value="PsbO"/>
</dbReference>
<dbReference type="GO" id="GO:0009654">
    <property type="term" value="C:photosystem II oxygen evolving complex"/>
    <property type="evidence" value="ECO:0007669"/>
    <property type="project" value="InterPro"/>
</dbReference>
<dbReference type="Pfam" id="PF01716">
    <property type="entry name" value="MSP"/>
    <property type="match status" value="1"/>
</dbReference>
<dbReference type="RefSeq" id="WP_095720789.1">
    <property type="nucleotide sequence ID" value="NZ_NTFS01000040.1"/>
</dbReference>
<feature type="signal peptide" evidence="10">
    <location>
        <begin position="1"/>
        <end position="20"/>
    </location>
</feature>
<evidence type="ECO:0000256" key="1">
    <source>
        <dbReference type="ARBA" id="ARBA00004526"/>
    </source>
</evidence>
<evidence type="ECO:0000313" key="11">
    <source>
        <dbReference type="EMBL" id="PAX59682.1"/>
    </source>
</evidence>
<evidence type="ECO:0000256" key="8">
    <source>
        <dbReference type="ARBA" id="ARBA00043037"/>
    </source>
</evidence>
<comment type="similarity">
    <text evidence="2">Belongs to the PsbO family.</text>
</comment>
<dbReference type="Proteomes" id="UP000218238">
    <property type="component" value="Unassembled WGS sequence"/>
</dbReference>
<evidence type="ECO:0000313" key="12">
    <source>
        <dbReference type="Proteomes" id="UP000218238"/>
    </source>
</evidence>
<sequence>MRYRALIATLLALCLGFITACSDAPSASSTTALTYDQIRGTGLANKCPQISETSRGSIPIDSSQSYSIKELCMEPTNYFIKEEPTNKRQKAEFIAGKVLTRKTSSLDQIQGDLIVNSDDSLTFQEKDGFDFQATTVKLPGGESIPFLFTVKGLVAQSQPGLTSINTSTDFKGSFRVPSYRGATFLDPKGRGVASGYDNAVALPGRSDAEELTRENVKRAEVLEGNMELSIAQVNSATGEIAGTFESNQPSDTDLGSGDPKEVKIRGIFYGRVESRA</sequence>
<dbReference type="OrthoDB" id="479833at2"/>
<keyword evidence="5" id="KW-0472">Membrane</keyword>
<evidence type="ECO:0000256" key="3">
    <source>
        <dbReference type="ARBA" id="ARBA00022531"/>
    </source>
</evidence>
<dbReference type="PANTHER" id="PTHR34058">
    <property type="entry name" value="OXYGEN-EVOLVING ENHANCER PROTEIN 1-2, CHLOROPLASTIC"/>
    <property type="match status" value="1"/>
</dbReference>
<evidence type="ECO:0000256" key="5">
    <source>
        <dbReference type="ARBA" id="ARBA00023136"/>
    </source>
</evidence>
<dbReference type="SUPFAM" id="SSF56925">
    <property type="entry name" value="OMPA-like"/>
    <property type="match status" value="1"/>
</dbReference>
<protein>
    <recommendedName>
        <fullName evidence="7">Photosystem II extrinsic protein O</fullName>
    </recommendedName>
    <alternativeName>
        <fullName evidence="8">Photosystem II manganese-stabilizing polypeptide</fullName>
    </alternativeName>
</protein>
<evidence type="ECO:0000256" key="10">
    <source>
        <dbReference type="SAM" id="SignalP"/>
    </source>
</evidence>
<reference evidence="11 12" key="1">
    <citation type="submission" date="2017-08" db="EMBL/GenBank/DDBJ databases">
        <title>Draft genome sequence of filamentous cyanobacterium Calothrix elsteri CCALA 953.</title>
        <authorList>
            <person name="Gagunashvili A.N."/>
            <person name="Elster J."/>
            <person name="Andresson O.S."/>
        </authorList>
    </citation>
    <scope>NUCLEOTIDE SEQUENCE [LARGE SCALE GENOMIC DNA]</scope>
    <source>
        <strain evidence="11 12">CCALA 953</strain>
    </source>
</reference>
<dbReference type="InterPro" id="IPR011250">
    <property type="entry name" value="OMP/PagP_B-barrel"/>
</dbReference>
<dbReference type="GO" id="GO:0010207">
    <property type="term" value="P:photosystem II assembly"/>
    <property type="evidence" value="ECO:0007669"/>
    <property type="project" value="InterPro"/>
</dbReference>